<proteinExistence type="predicted"/>
<dbReference type="InterPro" id="IPR000073">
    <property type="entry name" value="AB_hydrolase_1"/>
</dbReference>
<keyword evidence="4" id="KW-1185">Reference proteome</keyword>
<dbReference type="InterPro" id="IPR029058">
    <property type="entry name" value="AB_hydrolase_fold"/>
</dbReference>
<dbReference type="PRINTS" id="PR00111">
    <property type="entry name" value="ABHYDROLASE"/>
</dbReference>
<evidence type="ECO:0000313" key="4">
    <source>
        <dbReference type="Proteomes" id="UP000272729"/>
    </source>
</evidence>
<dbReference type="InterPro" id="IPR000639">
    <property type="entry name" value="Epox_hydrolase-like"/>
</dbReference>
<dbReference type="Proteomes" id="UP000272729">
    <property type="component" value="Unassembled WGS sequence"/>
</dbReference>
<organism evidence="3 4">
    <name type="scientific">Saccharothrix variisporea</name>
    <dbReference type="NCBI Taxonomy" id="543527"/>
    <lineage>
        <taxon>Bacteria</taxon>
        <taxon>Bacillati</taxon>
        <taxon>Actinomycetota</taxon>
        <taxon>Actinomycetes</taxon>
        <taxon>Pseudonocardiales</taxon>
        <taxon>Pseudonocardiaceae</taxon>
        <taxon>Saccharothrix</taxon>
    </lineage>
</organism>
<keyword evidence="1" id="KW-0378">Hydrolase</keyword>
<evidence type="ECO:0000313" key="3">
    <source>
        <dbReference type="EMBL" id="RKT71934.1"/>
    </source>
</evidence>
<feature type="domain" description="AB hydrolase-1" evidence="2">
    <location>
        <begin position="25"/>
        <end position="254"/>
    </location>
</feature>
<dbReference type="PRINTS" id="PR00412">
    <property type="entry name" value="EPOXHYDRLASE"/>
</dbReference>
<dbReference type="SUPFAM" id="SSF53474">
    <property type="entry name" value="alpha/beta-Hydrolases"/>
    <property type="match status" value="1"/>
</dbReference>
<evidence type="ECO:0000259" key="2">
    <source>
        <dbReference type="Pfam" id="PF12697"/>
    </source>
</evidence>
<dbReference type="Pfam" id="PF12697">
    <property type="entry name" value="Abhydrolase_6"/>
    <property type="match status" value="1"/>
</dbReference>
<dbReference type="Gene3D" id="3.40.50.1820">
    <property type="entry name" value="alpha/beta hydrolase"/>
    <property type="match status" value="1"/>
</dbReference>
<dbReference type="PANTHER" id="PTHR43798">
    <property type="entry name" value="MONOACYLGLYCEROL LIPASE"/>
    <property type="match status" value="1"/>
</dbReference>
<name>A0A495XGJ7_9PSEU</name>
<dbReference type="InterPro" id="IPR050266">
    <property type="entry name" value="AB_hydrolase_sf"/>
</dbReference>
<protein>
    <submittedName>
        <fullName evidence="3">Pimeloyl-ACP methyl ester carboxylesterase</fullName>
    </submittedName>
</protein>
<accession>A0A495XGJ7</accession>
<dbReference type="PANTHER" id="PTHR43798:SF31">
    <property type="entry name" value="AB HYDROLASE SUPERFAMILY PROTEIN YCLE"/>
    <property type="match status" value="1"/>
</dbReference>
<sequence>MLTSLLTAEGVRLAVRQGGTAGPAVVLVHGWAQSGEVWSHQLADPSFRAYAPDLRGHGASDAPEDGYGDSAVWAGDLRTVLDHTGPAVLVGWSYGGLVIADYVRFHGTADVLGLVLVGAITEIGRGRPGGATGPAMRAALPAALAEDPAVAVPALAEFYEHQGRFDGPTRQWMLGTALRVPARVRGALFRRDVDSAEVLRAVDKPTLVVHGTADEVVDPAAGAHAAATIPGAELRTYENTGHAPFLEHPERFAADLATFMTHTAGVTAPAARTAEVGR</sequence>
<dbReference type="RefSeq" id="WP_121231753.1">
    <property type="nucleotide sequence ID" value="NZ_RBXR01000001.1"/>
</dbReference>
<comment type="caution">
    <text evidence="3">The sequence shown here is derived from an EMBL/GenBank/DDBJ whole genome shotgun (WGS) entry which is preliminary data.</text>
</comment>
<dbReference type="GO" id="GO:0016020">
    <property type="term" value="C:membrane"/>
    <property type="evidence" value="ECO:0007669"/>
    <property type="project" value="TreeGrafter"/>
</dbReference>
<evidence type="ECO:0000256" key="1">
    <source>
        <dbReference type="ARBA" id="ARBA00022801"/>
    </source>
</evidence>
<reference evidence="3 4" key="1">
    <citation type="submission" date="2018-10" db="EMBL/GenBank/DDBJ databases">
        <title>Sequencing the genomes of 1000 actinobacteria strains.</title>
        <authorList>
            <person name="Klenk H.-P."/>
        </authorList>
    </citation>
    <scope>NUCLEOTIDE SEQUENCE [LARGE SCALE GENOMIC DNA]</scope>
    <source>
        <strain evidence="3 4">DSM 43911</strain>
    </source>
</reference>
<gene>
    <name evidence="3" type="ORF">DFJ66_5236</name>
</gene>
<dbReference type="OrthoDB" id="9785847at2"/>
<dbReference type="GO" id="GO:0016787">
    <property type="term" value="F:hydrolase activity"/>
    <property type="evidence" value="ECO:0007669"/>
    <property type="project" value="UniProtKB-KW"/>
</dbReference>
<dbReference type="AlphaFoldDB" id="A0A495XGJ7"/>
<dbReference type="EMBL" id="RBXR01000001">
    <property type="protein sequence ID" value="RKT71934.1"/>
    <property type="molecule type" value="Genomic_DNA"/>
</dbReference>